<feature type="coiled-coil region" evidence="2">
    <location>
        <begin position="106"/>
        <end position="133"/>
    </location>
</feature>
<dbReference type="InterPro" id="IPR018253">
    <property type="entry name" value="DnaJ_domain_CS"/>
</dbReference>
<dbReference type="PROSITE" id="PS00636">
    <property type="entry name" value="DNAJ_1"/>
    <property type="match status" value="1"/>
</dbReference>
<dbReference type="Gene3D" id="1.10.287.110">
    <property type="entry name" value="DnaJ domain"/>
    <property type="match status" value="1"/>
</dbReference>
<comment type="caution">
    <text evidence="4">The sequence shown here is derived from an EMBL/GenBank/DDBJ whole genome shotgun (WGS) entry which is preliminary data.</text>
</comment>
<dbReference type="EMBL" id="CAXKWB010029736">
    <property type="protein sequence ID" value="CAL4136281.1"/>
    <property type="molecule type" value="Genomic_DNA"/>
</dbReference>
<accession>A0AAV2RRX2</accession>
<dbReference type="Pfam" id="PF00226">
    <property type="entry name" value="DnaJ"/>
    <property type="match status" value="1"/>
</dbReference>
<dbReference type="PANTHER" id="PTHR44144:SF1">
    <property type="entry name" value="DNAJ HOMOLOG SUBFAMILY C MEMBER 9"/>
    <property type="match status" value="1"/>
</dbReference>
<dbReference type="InterPro" id="IPR001623">
    <property type="entry name" value="DnaJ_domain"/>
</dbReference>
<dbReference type="InterPro" id="IPR036869">
    <property type="entry name" value="J_dom_sf"/>
</dbReference>
<reference evidence="4 5" key="1">
    <citation type="submission" date="2024-05" db="EMBL/GenBank/DDBJ databases">
        <authorList>
            <person name="Wallberg A."/>
        </authorList>
    </citation>
    <scope>NUCLEOTIDE SEQUENCE [LARGE SCALE GENOMIC DNA]</scope>
</reference>
<evidence type="ECO:0000259" key="3">
    <source>
        <dbReference type="PROSITE" id="PS50076"/>
    </source>
</evidence>
<organism evidence="4 5">
    <name type="scientific">Meganyctiphanes norvegica</name>
    <name type="common">Northern krill</name>
    <name type="synonym">Thysanopoda norvegica</name>
    <dbReference type="NCBI Taxonomy" id="48144"/>
    <lineage>
        <taxon>Eukaryota</taxon>
        <taxon>Metazoa</taxon>
        <taxon>Ecdysozoa</taxon>
        <taxon>Arthropoda</taxon>
        <taxon>Crustacea</taxon>
        <taxon>Multicrustacea</taxon>
        <taxon>Malacostraca</taxon>
        <taxon>Eumalacostraca</taxon>
        <taxon>Eucarida</taxon>
        <taxon>Euphausiacea</taxon>
        <taxon>Euphausiidae</taxon>
        <taxon>Meganyctiphanes</taxon>
    </lineage>
</organism>
<dbReference type="SMART" id="SM00271">
    <property type="entry name" value="DnaJ"/>
    <property type="match status" value="1"/>
</dbReference>
<feature type="domain" description="J" evidence="3">
    <location>
        <begin position="16"/>
        <end position="83"/>
    </location>
</feature>
<dbReference type="PRINTS" id="PR00625">
    <property type="entry name" value="JDOMAIN"/>
</dbReference>
<dbReference type="Proteomes" id="UP001497623">
    <property type="component" value="Unassembled WGS sequence"/>
</dbReference>
<evidence type="ECO:0000313" key="5">
    <source>
        <dbReference type="Proteomes" id="UP001497623"/>
    </source>
</evidence>
<dbReference type="PANTHER" id="PTHR44144">
    <property type="entry name" value="DNAJ HOMOLOG SUBFAMILY C MEMBER 9"/>
    <property type="match status" value="1"/>
</dbReference>
<keyword evidence="1" id="KW-0597">Phosphoprotein</keyword>
<feature type="non-terminal residue" evidence="4">
    <location>
        <position position="165"/>
    </location>
</feature>
<dbReference type="GO" id="GO:0005634">
    <property type="term" value="C:nucleus"/>
    <property type="evidence" value="ECO:0007669"/>
    <property type="project" value="TreeGrafter"/>
</dbReference>
<dbReference type="PROSITE" id="PS50076">
    <property type="entry name" value="DNAJ_2"/>
    <property type="match status" value="1"/>
</dbReference>
<dbReference type="AlphaFoldDB" id="A0AAV2RRX2"/>
<evidence type="ECO:0000256" key="2">
    <source>
        <dbReference type="SAM" id="Coils"/>
    </source>
</evidence>
<keyword evidence="5" id="KW-1185">Reference proteome</keyword>
<name>A0AAV2RRX2_MEGNR</name>
<evidence type="ECO:0000313" key="4">
    <source>
        <dbReference type="EMBL" id="CAL4136281.1"/>
    </source>
</evidence>
<evidence type="ECO:0000256" key="1">
    <source>
        <dbReference type="ARBA" id="ARBA00022553"/>
    </source>
</evidence>
<keyword evidence="2" id="KW-0175">Coiled coil</keyword>
<protein>
    <recommendedName>
        <fullName evidence="3">J domain-containing protein</fullName>
    </recommendedName>
</protein>
<proteinExistence type="predicted"/>
<dbReference type="Pfam" id="PF23302">
    <property type="entry name" value="HTH_DNAJC9"/>
    <property type="match status" value="1"/>
</dbReference>
<dbReference type="GO" id="GO:0005737">
    <property type="term" value="C:cytoplasm"/>
    <property type="evidence" value="ECO:0007669"/>
    <property type="project" value="TreeGrafter"/>
</dbReference>
<dbReference type="InterPro" id="IPR056453">
    <property type="entry name" value="HTH_DNAJC9"/>
</dbReference>
<dbReference type="InterPro" id="IPR052594">
    <property type="entry name" value="J_domain-containing_protein"/>
</dbReference>
<dbReference type="FunFam" id="1.10.287.110:FF:000035">
    <property type="entry name" value="DnaJ homolog subfamily C member 9"/>
    <property type="match status" value="1"/>
</dbReference>
<gene>
    <name evidence="4" type="ORF">MNOR_LOCUS27781</name>
</gene>
<dbReference type="GO" id="GO:0031072">
    <property type="term" value="F:heat shock protein binding"/>
    <property type="evidence" value="ECO:0007669"/>
    <property type="project" value="TreeGrafter"/>
</dbReference>
<dbReference type="SUPFAM" id="SSF46565">
    <property type="entry name" value="Chaperone J-domain"/>
    <property type="match status" value="1"/>
</dbReference>
<sequence>MPGLIETCQKLFNTSDLYEVLNTPKTSSENELKKAYHKVSLKVHPDRASQEEKEEATKKFQALSHAYSVLADKDRRAVYDESGDVDDENDPPADKDWDQYWRLMFKKITIEDIKNFEKEYKESEEELNDLKQAYLDGEGSIEYISENVLCTTIEDEPSLRRYSAK</sequence>
<dbReference type="CDD" id="cd06257">
    <property type="entry name" value="DnaJ"/>
    <property type="match status" value="1"/>
</dbReference>